<accession>A0AAV7IKX0</accession>
<dbReference type="AlphaFoldDB" id="A0AAV7IKX0"/>
<protein>
    <recommendedName>
        <fullName evidence="6">THAP-type domain-containing protein</fullName>
    </recommendedName>
</protein>
<evidence type="ECO:0000256" key="3">
    <source>
        <dbReference type="ARBA" id="ARBA00022833"/>
    </source>
</evidence>
<feature type="domain" description="THAP-type" evidence="6">
    <location>
        <begin position="1"/>
        <end position="95"/>
    </location>
</feature>
<reference evidence="7 8" key="1">
    <citation type="journal article" date="2021" name="J. Hered.">
        <title>A chromosome-level genome assembly of the parasitoid wasp, Cotesia glomerata (Hymenoptera: Braconidae).</title>
        <authorList>
            <person name="Pinto B.J."/>
            <person name="Weis J.J."/>
            <person name="Gamble T."/>
            <person name="Ode P.J."/>
            <person name="Paul R."/>
            <person name="Zaspel J.M."/>
        </authorList>
    </citation>
    <scope>NUCLEOTIDE SEQUENCE [LARGE SCALE GENOMIC DNA]</scope>
    <source>
        <strain evidence="7">CgM1</strain>
    </source>
</reference>
<keyword evidence="1" id="KW-0479">Metal-binding</keyword>
<dbReference type="GO" id="GO:0043565">
    <property type="term" value="F:sequence-specific DNA binding"/>
    <property type="evidence" value="ECO:0007669"/>
    <property type="project" value="InterPro"/>
</dbReference>
<evidence type="ECO:0000259" key="6">
    <source>
        <dbReference type="PROSITE" id="PS50950"/>
    </source>
</evidence>
<evidence type="ECO:0000256" key="5">
    <source>
        <dbReference type="PROSITE-ProRule" id="PRU00309"/>
    </source>
</evidence>
<dbReference type="PANTHER" id="PTHR46600:SF11">
    <property type="entry name" value="THAP DOMAIN-CONTAINING PROTEIN 10"/>
    <property type="match status" value="1"/>
</dbReference>
<gene>
    <name evidence="7" type="ORF">KQX54_015517</name>
</gene>
<evidence type="ECO:0000256" key="2">
    <source>
        <dbReference type="ARBA" id="ARBA00022771"/>
    </source>
</evidence>
<name>A0AAV7IKX0_COTGL</name>
<dbReference type="InterPro" id="IPR026516">
    <property type="entry name" value="THAP1/10"/>
</dbReference>
<dbReference type="SMART" id="SM00980">
    <property type="entry name" value="THAP"/>
    <property type="match status" value="1"/>
</dbReference>
<dbReference type="InterPro" id="IPR038441">
    <property type="entry name" value="THAP_Znf_sf"/>
</dbReference>
<keyword evidence="2 5" id="KW-0863">Zinc-finger</keyword>
<dbReference type="InterPro" id="IPR006612">
    <property type="entry name" value="THAP_Znf"/>
</dbReference>
<comment type="caution">
    <text evidence="7">The sequence shown here is derived from an EMBL/GenBank/DDBJ whole genome shotgun (WGS) entry which is preliminary data.</text>
</comment>
<dbReference type="PANTHER" id="PTHR46600">
    <property type="entry name" value="THAP DOMAIN-CONTAINING"/>
    <property type="match status" value="1"/>
</dbReference>
<evidence type="ECO:0000256" key="4">
    <source>
        <dbReference type="ARBA" id="ARBA00023125"/>
    </source>
</evidence>
<evidence type="ECO:0000256" key="1">
    <source>
        <dbReference type="ARBA" id="ARBA00022723"/>
    </source>
</evidence>
<dbReference type="Pfam" id="PF05485">
    <property type="entry name" value="THAP"/>
    <property type="match status" value="1"/>
</dbReference>
<sequence>MPGCLVPGCTSGYKSNFEKVHFFSVPKDEKLKEQWQIAIKRPNTLVSKTQVVCDKHFLAGDIIRSRQLLGPEGEVLGVSPYRRPRLAPGAVPSLFPWTEVISSDNDIDANPETSEVNLVPDHSNASEKQVVDTFSVNINTVDRLEELQVGQSSDVCLYTDTPANIINNLEALEANSCCNSVEVFNFEALLTSNMELPSSWMRNNIKYKEDFNLKEVIVDSKLELYTHILDKPLNVSPYFNVKKSITSVNDLEEYLRQVNSLKVCRGIVIPDINEYENSDALVIDKRNMTMSQKSEASVLNKLRSNDVAKNQCDVVQEILKASHCKNSSGRRYSENWLMLCMLLYMRSVSGYNFIRDNNILPLPCVSTMRRNLASINTQCGFDSEFFEAFTNF</sequence>
<dbReference type="EMBL" id="JAHXZJ010001492">
    <property type="protein sequence ID" value="KAH0552800.1"/>
    <property type="molecule type" value="Genomic_DNA"/>
</dbReference>
<keyword evidence="8" id="KW-1185">Reference proteome</keyword>
<dbReference type="Proteomes" id="UP000826195">
    <property type="component" value="Unassembled WGS sequence"/>
</dbReference>
<organism evidence="7 8">
    <name type="scientific">Cotesia glomerata</name>
    <name type="common">Lepidopteran parasitic wasp</name>
    <name type="synonym">Apanteles glomeratus</name>
    <dbReference type="NCBI Taxonomy" id="32391"/>
    <lineage>
        <taxon>Eukaryota</taxon>
        <taxon>Metazoa</taxon>
        <taxon>Ecdysozoa</taxon>
        <taxon>Arthropoda</taxon>
        <taxon>Hexapoda</taxon>
        <taxon>Insecta</taxon>
        <taxon>Pterygota</taxon>
        <taxon>Neoptera</taxon>
        <taxon>Endopterygota</taxon>
        <taxon>Hymenoptera</taxon>
        <taxon>Apocrita</taxon>
        <taxon>Ichneumonoidea</taxon>
        <taxon>Braconidae</taxon>
        <taxon>Microgastrinae</taxon>
        <taxon>Cotesia</taxon>
    </lineage>
</organism>
<dbReference type="PROSITE" id="PS50950">
    <property type="entry name" value="ZF_THAP"/>
    <property type="match status" value="1"/>
</dbReference>
<evidence type="ECO:0000313" key="7">
    <source>
        <dbReference type="EMBL" id="KAH0552800.1"/>
    </source>
</evidence>
<proteinExistence type="predicted"/>
<keyword evidence="3" id="KW-0862">Zinc</keyword>
<dbReference type="GO" id="GO:0008270">
    <property type="term" value="F:zinc ion binding"/>
    <property type="evidence" value="ECO:0007669"/>
    <property type="project" value="UniProtKB-KW"/>
</dbReference>
<dbReference type="SUPFAM" id="SSF57716">
    <property type="entry name" value="Glucocorticoid receptor-like (DNA-binding domain)"/>
    <property type="match status" value="1"/>
</dbReference>
<keyword evidence="4 5" id="KW-0238">DNA-binding</keyword>
<evidence type="ECO:0000313" key="8">
    <source>
        <dbReference type="Proteomes" id="UP000826195"/>
    </source>
</evidence>
<dbReference type="Gene3D" id="6.20.210.20">
    <property type="entry name" value="THAP domain"/>
    <property type="match status" value="1"/>
</dbReference>